<dbReference type="PANTHER" id="PTHR48041:SF89">
    <property type="entry name" value="FI03229P"/>
    <property type="match status" value="1"/>
</dbReference>
<feature type="transmembrane region" description="Helical" evidence="8">
    <location>
        <begin position="446"/>
        <end position="463"/>
    </location>
</feature>
<proteinExistence type="inferred from homology"/>
<feature type="compositionally biased region" description="Basic and acidic residues" evidence="7">
    <location>
        <begin position="1"/>
        <end position="10"/>
    </location>
</feature>
<dbReference type="InterPro" id="IPR027417">
    <property type="entry name" value="P-loop_NTPase"/>
</dbReference>
<dbReference type="GO" id="GO:0005886">
    <property type="term" value="C:plasma membrane"/>
    <property type="evidence" value="ECO:0007669"/>
    <property type="project" value="TreeGrafter"/>
</dbReference>
<evidence type="ECO:0000256" key="4">
    <source>
        <dbReference type="ARBA" id="ARBA00022692"/>
    </source>
</evidence>
<dbReference type="InterPro" id="IPR050352">
    <property type="entry name" value="ABCG_transporters"/>
</dbReference>
<comment type="similarity">
    <text evidence="2">Belongs to the ABC transporter superfamily. ABCG family. Eye pigment precursor importer (TC 3.A.1.204) subfamily.</text>
</comment>
<keyword evidence="11" id="KW-1185">Reference proteome</keyword>
<evidence type="ECO:0000313" key="10">
    <source>
        <dbReference type="EMBL" id="PIC46382.1"/>
    </source>
</evidence>
<protein>
    <recommendedName>
        <fullName evidence="9">ABC transporter domain-containing protein</fullName>
    </recommendedName>
</protein>
<dbReference type="SUPFAM" id="SSF52540">
    <property type="entry name" value="P-loop containing nucleoside triphosphate hydrolases"/>
    <property type="match status" value="1"/>
</dbReference>
<dbReference type="Proteomes" id="UP000230233">
    <property type="component" value="Chromosome II"/>
</dbReference>
<comment type="caution">
    <text evidence="10">The sequence shown here is derived from an EMBL/GenBank/DDBJ whole genome shotgun (WGS) entry which is preliminary data.</text>
</comment>
<feature type="transmembrane region" description="Helical" evidence="8">
    <location>
        <begin position="525"/>
        <end position="545"/>
    </location>
</feature>
<feature type="transmembrane region" description="Helical" evidence="8">
    <location>
        <begin position="414"/>
        <end position="434"/>
    </location>
</feature>
<organism evidence="10 11">
    <name type="scientific">Caenorhabditis nigoni</name>
    <dbReference type="NCBI Taxonomy" id="1611254"/>
    <lineage>
        <taxon>Eukaryota</taxon>
        <taxon>Metazoa</taxon>
        <taxon>Ecdysozoa</taxon>
        <taxon>Nematoda</taxon>
        <taxon>Chromadorea</taxon>
        <taxon>Rhabditida</taxon>
        <taxon>Rhabditina</taxon>
        <taxon>Rhabditomorpha</taxon>
        <taxon>Rhabditoidea</taxon>
        <taxon>Rhabditidae</taxon>
        <taxon>Peloderinae</taxon>
        <taxon>Caenorhabditis</taxon>
    </lineage>
</organism>
<dbReference type="PROSITE" id="PS50893">
    <property type="entry name" value="ABC_TRANSPORTER_2"/>
    <property type="match status" value="1"/>
</dbReference>
<dbReference type="FunFam" id="3.40.50.300:FF:003858">
    <property type="entry name" value="ABC transporter, eXtended"/>
    <property type="match status" value="1"/>
</dbReference>
<dbReference type="GO" id="GO:0140359">
    <property type="term" value="F:ABC-type transporter activity"/>
    <property type="evidence" value="ECO:0007669"/>
    <property type="project" value="InterPro"/>
</dbReference>
<dbReference type="OrthoDB" id="66620at2759"/>
<evidence type="ECO:0000256" key="1">
    <source>
        <dbReference type="ARBA" id="ARBA00004141"/>
    </source>
</evidence>
<keyword evidence="4 8" id="KW-0812">Transmembrane</keyword>
<evidence type="ECO:0000256" key="6">
    <source>
        <dbReference type="ARBA" id="ARBA00023136"/>
    </source>
</evidence>
<name>A0A2G5V3L4_9PELO</name>
<dbReference type="Gene3D" id="3.40.50.300">
    <property type="entry name" value="P-loop containing nucleotide triphosphate hydrolases"/>
    <property type="match status" value="1"/>
</dbReference>
<evidence type="ECO:0000256" key="7">
    <source>
        <dbReference type="SAM" id="MobiDB-lite"/>
    </source>
</evidence>
<reference evidence="11" key="1">
    <citation type="submission" date="2017-10" db="EMBL/GenBank/DDBJ databases">
        <title>Rapid genome shrinkage in a self-fertile nematode reveals novel sperm competition proteins.</title>
        <authorList>
            <person name="Yin D."/>
            <person name="Schwarz E.M."/>
            <person name="Thomas C.G."/>
            <person name="Felde R.L."/>
            <person name="Korf I.F."/>
            <person name="Cutter A.D."/>
            <person name="Schartner C.M."/>
            <person name="Ralston E.J."/>
            <person name="Meyer B.J."/>
            <person name="Haag E.S."/>
        </authorList>
    </citation>
    <scope>NUCLEOTIDE SEQUENCE [LARGE SCALE GENOMIC DNA]</scope>
    <source>
        <strain evidence="11">JU1422</strain>
    </source>
</reference>
<gene>
    <name evidence="10" type="primary">Cnig_chr_II.g6092</name>
    <name evidence="10" type="ORF">B9Z55_006092</name>
</gene>
<dbReference type="AlphaFoldDB" id="A0A2G5V3L4"/>
<dbReference type="InterPro" id="IPR043926">
    <property type="entry name" value="ABCG_dom"/>
</dbReference>
<dbReference type="Pfam" id="PF19055">
    <property type="entry name" value="ABC2_membrane_7"/>
    <property type="match status" value="1"/>
</dbReference>
<dbReference type="InterPro" id="IPR003439">
    <property type="entry name" value="ABC_transporter-like_ATP-bd"/>
</dbReference>
<feature type="transmembrane region" description="Helical" evidence="8">
    <location>
        <begin position="484"/>
        <end position="513"/>
    </location>
</feature>
<evidence type="ECO:0000313" key="11">
    <source>
        <dbReference type="Proteomes" id="UP000230233"/>
    </source>
</evidence>
<keyword evidence="5 8" id="KW-1133">Transmembrane helix</keyword>
<dbReference type="STRING" id="1611254.A0A2G5V3L4"/>
<accession>A0A2G5V3L4</accession>
<feature type="region of interest" description="Disordered" evidence="7">
    <location>
        <begin position="1"/>
        <end position="20"/>
    </location>
</feature>
<evidence type="ECO:0000256" key="5">
    <source>
        <dbReference type="ARBA" id="ARBA00022989"/>
    </source>
</evidence>
<dbReference type="EMBL" id="PDUG01000002">
    <property type="protein sequence ID" value="PIC46382.1"/>
    <property type="molecule type" value="Genomic_DNA"/>
</dbReference>
<keyword evidence="6 8" id="KW-0472">Membrane</keyword>
<evidence type="ECO:0000256" key="2">
    <source>
        <dbReference type="ARBA" id="ARBA00005814"/>
    </source>
</evidence>
<dbReference type="PANTHER" id="PTHR48041">
    <property type="entry name" value="ABC TRANSPORTER G FAMILY MEMBER 28"/>
    <property type="match status" value="1"/>
</dbReference>
<keyword evidence="3" id="KW-0813">Transport</keyword>
<sequence>MSSEDVRIETPDEDGSSGRDSIYFSTIRSRHADHFFADMHNHNTKEGKKGVIRYLEYDEINSISMRPYPNLLLNKLSFSKDLRSSSDKALLRLPVLKQEFHNVSLELTSADVMAVLYTKESEMLSLLRVICGIRDLRGKLSGDILINGHRMSRDRLEKTVEMKKKTYFSAFVSIEPPISTLTVRQYLHIHGKFNPPMTERYGGVGHLINKLMTDLGLMPVCDIICSRLNRSQWERVKVAAQLIRDPTILVISDVFKDIDVHDQCFLIDYLREWAVKTNRIVIMAVSPTSPQILKMFSKTIILASGRVVYFGAPKSMQQYFESVGCPCPPYKNICDYYVDLVTHDNLTSDASRESSVRIARLVNKWNQTAPPVRRTASGKFLLDLPSAGVLMRTLTVLSLFWFNFINNRVSRMGFLLFVFSLSTILSLHLSDLTLTLPDAFLDRNSFMDLVILYFPMLMGLLILKKSRHRLKEFLKLYSFRNNCSSLLFVVLSVIVELPFTMLTSAVFAIPVSIFTDYQRKSSNYATSFVSLSSTMFLNITVTQILANSLCSLHSEPLSCFFSVVSWFLFFLSTGFPVPIPSMLKIFSPVFSPSFFIFKFLYEGGLDFF</sequence>
<dbReference type="GO" id="GO:0005524">
    <property type="term" value="F:ATP binding"/>
    <property type="evidence" value="ECO:0007669"/>
    <property type="project" value="InterPro"/>
</dbReference>
<feature type="transmembrane region" description="Helical" evidence="8">
    <location>
        <begin position="557"/>
        <end position="579"/>
    </location>
</feature>
<comment type="subcellular location">
    <subcellularLocation>
        <location evidence="1">Membrane</location>
        <topology evidence="1">Multi-pass membrane protein</topology>
    </subcellularLocation>
</comment>
<feature type="transmembrane region" description="Helical" evidence="8">
    <location>
        <begin position="380"/>
        <end position="402"/>
    </location>
</feature>
<evidence type="ECO:0000256" key="3">
    <source>
        <dbReference type="ARBA" id="ARBA00022448"/>
    </source>
</evidence>
<evidence type="ECO:0000256" key="8">
    <source>
        <dbReference type="SAM" id="Phobius"/>
    </source>
</evidence>
<dbReference type="GO" id="GO:0016887">
    <property type="term" value="F:ATP hydrolysis activity"/>
    <property type="evidence" value="ECO:0007669"/>
    <property type="project" value="InterPro"/>
</dbReference>
<feature type="domain" description="ABC transporter" evidence="9">
    <location>
        <begin position="71"/>
        <end position="329"/>
    </location>
</feature>
<evidence type="ECO:0000259" key="9">
    <source>
        <dbReference type="PROSITE" id="PS50893"/>
    </source>
</evidence>